<feature type="signal peptide" evidence="1">
    <location>
        <begin position="1"/>
        <end position="24"/>
    </location>
</feature>
<feature type="chain" id="PRO_5015072824" evidence="1">
    <location>
        <begin position="25"/>
        <end position="112"/>
    </location>
</feature>
<reference evidence="3 4" key="1">
    <citation type="submission" date="2017-03" db="EMBL/GenBank/DDBJ databases">
        <authorList>
            <person name="Afonso C.L."/>
            <person name="Miller P.J."/>
            <person name="Scott M.A."/>
            <person name="Spackman E."/>
            <person name="Goraichik I."/>
            <person name="Dimitrov K.M."/>
            <person name="Suarez D.L."/>
            <person name="Swayne D.E."/>
        </authorList>
    </citation>
    <scope>NUCLEOTIDE SEQUENCE [LARGE SCALE GENOMIC DNA]</scope>
    <source>
        <strain evidence="3 4">CECT 7971</strain>
    </source>
</reference>
<keyword evidence="1" id="KW-0732">Signal</keyword>
<dbReference type="OrthoDB" id="7876219at2"/>
<dbReference type="EMBL" id="FWFW01000002">
    <property type="protein sequence ID" value="SLN23069.1"/>
    <property type="molecule type" value="Genomic_DNA"/>
</dbReference>
<accession>A0A1Y5RUM4</accession>
<dbReference type="EMBL" id="FWFW01000002">
    <property type="protein sequence ID" value="SLN23080.1"/>
    <property type="molecule type" value="Genomic_DNA"/>
</dbReference>
<dbReference type="RefSeq" id="WP_085847971.1">
    <property type="nucleotide sequence ID" value="NZ_FWFW01000002.1"/>
</dbReference>
<name>A0A1Y5RUM4_9RHOB</name>
<keyword evidence="4" id="KW-1185">Reference proteome</keyword>
<dbReference type="AlphaFoldDB" id="A0A1Y5RUM4"/>
<evidence type="ECO:0000256" key="1">
    <source>
        <dbReference type="SAM" id="SignalP"/>
    </source>
</evidence>
<organism evidence="3 4">
    <name type="scientific">Pacificibacter marinus</name>
    <dbReference type="NCBI Taxonomy" id="658057"/>
    <lineage>
        <taxon>Bacteria</taxon>
        <taxon>Pseudomonadati</taxon>
        <taxon>Pseudomonadota</taxon>
        <taxon>Alphaproteobacteria</taxon>
        <taxon>Rhodobacterales</taxon>
        <taxon>Roseobacteraceae</taxon>
        <taxon>Pacificibacter</taxon>
    </lineage>
</organism>
<protein>
    <submittedName>
        <fullName evidence="3">Uncharacterized protein</fullName>
    </submittedName>
</protein>
<dbReference type="Proteomes" id="UP000193307">
    <property type="component" value="Unassembled WGS sequence"/>
</dbReference>
<evidence type="ECO:0000313" key="2">
    <source>
        <dbReference type="EMBL" id="SLN23069.1"/>
    </source>
</evidence>
<proteinExistence type="predicted"/>
<gene>
    <name evidence="2" type="ORF">PAM7971_00725</name>
    <name evidence="3" type="ORF">PAM7971_00726</name>
</gene>
<sequence length="112" mass="11357">MFNSSVKTLVAAAVLVGAGSAAFASDAIFVGEPQNLKSFVELDLVRATTDGTVDVYELTADGQGKLLGSAPVHAGANQDLKVSFKSLTNQDVVAVLTTNGGVTATQAVTVSE</sequence>
<evidence type="ECO:0000313" key="3">
    <source>
        <dbReference type="EMBL" id="SLN23080.1"/>
    </source>
</evidence>
<evidence type="ECO:0000313" key="4">
    <source>
        <dbReference type="Proteomes" id="UP000193307"/>
    </source>
</evidence>